<dbReference type="Proteomes" id="UP000050794">
    <property type="component" value="Unassembled WGS sequence"/>
</dbReference>
<organism evidence="3 4">
    <name type="scientific">Toxocara canis</name>
    <name type="common">Canine roundworm</name>
    <dbReference type="NCBI Taxonomy" id="6265"/>
    <lineage>
        <taxon>Eukaryota</taxon>
        <taxon>Metazoa</taxon>
        <taxon>Ecdysozoa</taxon>
        <taxon>Nematoda</taxon>
        <taxon>Chromadorea</taxon>
        <taxon>Rhabditida</taxon>
        <taxon>Spirurina</taxon>
        <taxon>Ascaridomorpha</taxon>
        <taxon>Ascaridoidea</taxon>
        <taxon>Toxocaridae</taxon>
        <taxon>Toxocara</taxon>
    </lineage>
</organism>
<dbReference type="InterPro" id="IPR008737">
    <property type="entry name" value="DUF1758"/>
</dbReference>
<feature type="domain" description="DUF1758" evidence="1">
    <location>
        <begin position="163"/>
        <end position="271"/>
    </location>
</feature>
<reference evidence="4" key="1">
    <citation type="submission" date="2016-06" db="UniProtKB">
        <authorList>
            <consortium name="WormBaseParasite"/>
        </authorList>
    </citation>
    <scope>IDENTIFICATION</scope>
</reference>
<sequence>MAVGDLYSGRICAGDLKNSGYSCVSAQAGAMPDTLEDQTGETHMPWNPEEFWSLEGIGIMDSATISDDDKAIQMFEATISRKGQRYEVGWPWKPGQWNLANNYGISLGRLKALIKRLSENESLYEKYDEIVRQQGSLGIVERVGDNEDWKTRGRIYYIPHQPVLSLNTFASRRARAVDSEVVELQVALRDGSKKTIQANTVPYLTKELKCRTGCTNGKYGERGDPTEQQVVHDLLIGADCLREFLDGIGIEKLPDGLFRIPTTVGDLYSGRISTGDLKNSGYSCMSAQVGATPDTLEDRVGEKHMPRNPEEFWSLEGIGMMVSATMSDDDKATQMFEATISRKGQ</sequence>
<dbReference type="WBParaSite" id="TCNE_0000379601-mRNA-1">
    <property type="protein sequence ID" value="TCNE_0000379601-mRNA-1"/>
    <property type="gene ID" value="TCNE_0000379601"/>
</dbReference>
<dbReference type="PANTHER" id="PTHR47331">
    <property type="entry name" value="PHD-TYPE DOMAIN-CONTAINING PROTEIN"/>
    <property type="match status" value="1"/>
</dbReference>
<gene>
    <name evidence="2" type="ORF">TCNE_LOCUS3796</name>
</gene>
<dbReference type="PANTHER" id="PTHR47331:SF1">
    <property type="entry name" value="GAG-LIKE PROTEIN"/>
    <property type="match status" value="1"/>
</dbReference>
<evidence type="ECO:0000313" key="2">
    <source>
        <dbReference type="EMBL" id="VDM29513.1"/>
    </source>
</evidence>
<evidence type="ECO:0000313" key="3">
    <source>
        <dbReference type="Proteomes" id="UP000050794"/>
    </source>
</evidence>
<evidence type="ECO:0000259" key="1">
    <source>
        <dbReference type="Pfam" id="PF05585"/>
    </source>
</evidence>
<proteinExistence type="predicted"/>
<dbReference type="Pfam" id="PF05585">
    <property type="entry name" value="DUF1758"/>
    <property type="match status" value="1"/>
</dbReference>
<dbReference type="EMBL" id="UYWY01005314">
    <property type="protein sequence ID" value="VDM29513.1"/>
    <property type="molecule type" value="Genomic_DNA"/>
</dbReference>
<keyword evidence="3" id="KW-1185">Reference proteome</keyword>
<name>A0A183U5M6_TOXCA</name>
<dbReference type="AlphaFoldDB" id="A0A183U5M6"/>
<reference evidence="2 3" key="2">
    <citation type="submission" date="2018-11" db="EMBL/GenBank/DDBJ databases">
        <authorList>
            <consortium name="Pathogen Informatics"/>
        </authorList>
    </citation>
    <scope>NUCLEOTIDE SEQUENCE [LARGE SCALE GENOMIC DNA]</scope>
</reference>
<accession>A0A183U5M6</accession>
<protein>
    <submittedName>
        <fullName evidence="4">Terminase</fullName>
    </submittedName>
</protein>
<evidence type="ECO:0000313" key="4">
    <source>
        <dbReference type="WBParaSite" id="TCNE_0000379601-mRNA-1"/>
    </source>
</evidence>